<feature type="domain" description="Purine catabolism PurC-like" evidence="1">
    <location>
        <begin position="8"/>
        <end position="123"/>
    </location>
</feature>
<dbReference type="PANTHER" id="PTHR33744:SF7">
    <property type="entry name" value="PUCR FAMILY TRANSCRIPTIONAL REGULATOR"/>
    <property type="match status" value="1"/>
</dbReference>
<reference evidence="3 4" key="1">
    <citation type="submission" date="2024-03" db="EMBL/GenBank/DDBJ databases">
        <title>Human intestinal bacterial collection.</title>
        <authorList>
            <person name="Pauvert C."/>
            <person name="Hitch T.C.A."/>
            <person name="Clavel T."/>
        </authorList>
    </citation>
    <scope>NUCLEOTIDE SEQUENCE [LARGE SCALE GENOMIC DNA]</scope>
    <source>
        <strain evidence="3 4">CLA-AA-H78B</strain>
    </source>
</reference>
<name>A0ABV1I236_9FIRM</name>
<dbReference type="InterPro" id="IPR042070">
    <property type="entry name" value="PucR_C-HTH_sf"/>
</dbReference>
<evidence type="ECO:0000259" key="2">
    <source>
        <dbReference type="Pfam" id="PF13556"/>
    </source>
</evidence>
<gene>
    <name evidence="3" type="ORF">WMO62_06375</name>
</gene>
<dbReference type="PANTHER" id="PTHR33744">
    <property type="entry name" value="CARBOHYDRATE DIACID REGULATOR"/>
    <property type="match status" value="1"/>
</dbReference>
<dbReference type="InterPro" id="IPR012914">
    <property type="entry name" value="PucR_dom"/>
</dbReference>
<dbReference type="InterPro" id="IPR025736">
    <property type="entry name" value="PucR_C-HTH_dom"/>
</dbReference>
<feature type="domain" description="PucR C-terminal helix-turn-helix" evidence="2">
    <location>
        <begin position="466"/>
        <end position="523"/>
    </location>
</feature>
<accession>A0ABV1I236</accession>
<dbReference type="InterPro" id="IPR051448">
    <property type="entry name" value="CdaR-like_regulators"/>
</dbReference>
<evidence type="ECO:0000313" key="4">
    <source>
        <dbReference type="Proteomes" id="UP001470288"/>
    </source>
</evidence>
<protein>
    <submittedName>
        <fullName evidence="3">PucR family transcriptional regulator ligand-binding domain-containing protein</fullName>
    </submittedName>
</protein>
<dbReference type="Pfam" id="PF07905">
    <property type="entry name" value="PucR"/>
    <property type="match status" value="1"/>
</dbReference>
<dbReference type="Gene3D" id="1.10.10.2840">
    <property type="entry name" value="PucR C-terminal helix-turn-helix domain"/>
    <property type="match status" value="1"/>
</dbReference>
<sequence length="528" mass="59304">MLTVREAMKTGGLSKCRLLAGEAGLDNAITCVDCMEVPNIEPWLRSGELLITTGYALRDDENAIPYLLETLTKGKAAALAIKTRFLGELKDTDIALAQRLGLPLFEMPSDMPTTEMVMPVVRMLTNRQVEIMEFSEKIHKRFTEIELSDGGFGKIAAVLSKLLQMPAAIVDGAGEILAASHIPDNFEDLEDYILQEVLGQGSAAERCPREAKGYTVFSRSVTVREAVRGYMLVFCPVAALNEMQMIILDHSVTAAALEFSKRDSIRDNVNQLNTALFLDLVLRNISTHKELTYRTEELNWPRPPLAMICMDICSFKKAIAGLSEQDILEKKFLVSECLRTYMPQSVVVSQSDSFVCIFPEYAQPKEVLNAINTSCSQIKELTGFSFTISVINHISDYLDLADAYTEERSMVDIARIIGKSGQIFFAGDLIKEQAYRHCVDNPYIRSYYQDTLEILRRYDAENDASLTETLEVYTSCLGIKTKAAETMGLHRNTLSFRLRRIEALLGLNLDDPETILFLHMVFHISRFF</sequence>
<dbReference type="EMBL" id="JBBMFC010000009">
    <property type="protein sequence ID" value="MEQ2578470.1"/>
    <property type="molecule type" value="Genomic_DNA"/>
</dbReference>
<proteinExistence type="predicted"/>
<dbReference type="Proteomes" id="UP001470288">
    <property type="component" value="Unassembled WGS sequence"/>
</dbReference>
<comment type="caution">
    <text evidence="3">The sequence shown here is derived from an EMBL/GenBank/DDBJ whole genome shotgun (WGS) entry which is preliminary data.</text>
</comment>
<organism evidence="3 4">
    <name type="scientific">Hominiventricola aquisgranensis</name>
    <dbReference type="NCBI Taxonomy" id="3133164"/>
    <lineage>
        <taxon>Bacteria</taxon>
        <taxon>Bacillati</taxon>
        <taxon>Bacillota</taxon>
        <taxon>Clostridia</taxon>
        <taxon>Lachnospirales</taxon>
        <taxon>Lachnospiraceae</taxon>
        <taxon>Hominiventricola</taxon>
    </lineage>
</organism>
<dbReference type="RefSeq" id="WP_349144181.1">
    <property type="nucleotide sequence ID" value="NZ_JBBMFC010000009.1"/>
</dbReference>
<keyword evidence="4" id="KW-1185">Reference proteome</keyword>
<evidence type="ECO:0000259" key="1">
    <source>
        <dbReference type="Pfam" id="PF07905"/>
    </source>
</evidence>
<dbReference type="Pfam" id="PF13556">
    <property type="entry name" value="HTH_30"/>
    <property type="match status" value="1"/>
</dbReference>
<evidence type="ECO:0000313" key="3">
    <source>
        <dbReference type="EMBL" id="MEQ2578470.1"/>
    </source>
</evidence>